<dbReference type="Gene3D" id="1.10.510.10">
    <property type="entry name" value="Transferase(Phosphotransferase) domain 1"/>
    <property type="match status" value="1"/>
</dbReference>
<accession>A0A212JBU5</accession>
<name>A0A212JBU5_9PROT</name>
<dbReference type="InterPro" id="IPR011009">
    <property type="entry name" value="Kinase-like_dom_sf"/>
</dbReference>
<feature type="domain" description="Protein kinase" evidence="2">
    <location>
        <begin position="7"/>
        <end position="293"/>
    </location>
</feature>
<dbReference type="AlphaFoldDB" id="A0A212JBU5"/>
<dbReference type="GO" id="GO:0005524">
    <property type="term" value="F:ATP binding"/>
    <property type="evidence" value="ECO:0007669"/>
    <property type="project" value="InterPro"/>
</dbReference>
<keyword evidence="1" id="KW-1133">Transmembrane helix</keyword>
<proteinExistence type="predicted"/>
<keyword evidence="3" id="KW-0723">Serine/threonine-protein kinase</keyword>
<evidence type="ECO:0000313" key="3">
    <source>
        <dbReference type="EMBL" id="SBV96924.1"/>
    </source>
</evidence>
<organism evidence="3">
    <name type="scientific">uncultured Alphaproteobacteria bacterium</name>
    <dbReference type="NCBI Taxonomy" id="91750"/>
    <lineage>
        <taxon>Bacteria</taxon>
        <taxon>Pseudomonadati</taxon>
        <taxon>Pseudomonadota</taxon>
        <taxon>Alphaproteobacteria</taxon>
        <taxon>environmental samples</taxon>
    </lineage>
</organism>
<keyword evidence="3" id="KW-0808">Transferase</keyword>
<reference evidence="3" key="1">
    <citation type="submission" date="2016-04" db="EMBL/GenBank/DDBJ databases">
        <authorList>
            <person name="Evans L.H."/>
            <person name="Alamgir A."/>
            <person name="Owens N."/>
            <person name="Weber N.D."/>
            <person name="Virtaneva K."/>
            <person name="Barbian K."/>
            <person name="Babar A."/>
            <person name="Rosenke K."/>
        </authorList>
    </citation>
    <scope>NUCLEOTIDE SEQUENCE</scope>
    <source>
        <strain evidence="3">86</strain>
    </source>
</reference>
<protein>
    <submittedName>
        <fullName evidence="3">Serine/threonine protein kinase</fullName>
    </submittedName>
</protein>
<sequence length="680" mass="74670">MADGGAAPQITTAVAGADGAVVLRERYTVYPGRPLPDLNSPNALAYAVEDRRGGRPLFALALSPDLPVRLATIQSMRGQQFSSVLALIDYGFAFWQPLGRETMIVLFERPSGGRLVASLDETFQPLSDPDYQKIILRPLVQGMEELKGRGVVHRAIRPTNIFFMDAERTRPVIGECISAPPGFDQPTLCEPLESAMALPEGRGTGSSADDMYALGVTLLYILIGRRPGGQNRGRDLIRARIANGSFTALTGDARFPIAMIEVLRGLLIDDSQQRWDLEAMKLWVAGRRLSPILAKPEKRAQRAFRIGGQEVMSRRDLALALADHWDQAAQPVMEGLVEVWLRRALDEKEAAEAVAELVRQASFPGASNSGMTTDSVIARVCLRLDPHGPIRFKGARFLPEGLGPALAVASTRGKDVRAIVESLLREMPEAWFEVQTTFDPANVSLISQIKQIRSYLRQPQPGFGVERCLYELNESLPCLSPLVASEYVLEIEDLLPALDRAAKRVDAKSWPADRHIVAFVAARFRFDVEKQIAALNSPQADTSALGLLSLLAVLQWKLGPETLPGLSGWIGALVAPIIASYHNRDVRKRLEKEVPKLVRKGSLPDLYNALDDVEERQKDLDGFAWAKAEFAGAEQEILDMEADAAHRETQAQRIGQQSAAVVSVMIGLITVCVFLALQVW</sequence>
<dbReference type="PROSITE" id="PS50011">
    <property type="entry name" value="PROTEIN_KINASE_DOM"/>
    <property type="match status" value="1"/>
</dbReference>
<evidence type="ECO:0000256" key="1">
    <source>
        <dbReference type="SAM" id="Phobius"/>
    </source>
</evidence>
<feature type="transmembrane region" description="Helical" evidence="1">
    <location>
        <begin position="659"/>
        <end position="677"/>
    </location>
</feature>
<dbReference type="GO" id="GO:0004674">
    <property type="term" value="F:protein serine/threonine kinase activity"/>
    <property type="evidence" value="ECO:0007669"/>
    <property type="project" value="UniProtKB-KW"/>
</dbReference>
<keyword evidence="1" id="KW-0812">Transmembrane</keyword>
<evidence type="ECO:0000259" key="2">
    <source>
        <dbReference type="PROSITE" id="PS50011"/>
    </source>
</evidence>
<keyword evidence="1" id="KW-0472">Membrane</keyword>
<dbReference type="EMBL" id="FLUO01000001">
    <property type="protein sequence ID" value="SBV96924.1"/>
    <property type="molecule type" value="Genomic_DNA"/>
</dbReference>
<dbReference type="InterPro" id="IPR000719">
    <property type="entry name" value="Prot_kinase_dom"/>
</dbReference>
<keyword evidence="3" id="KW-0418">Kinase</keyword>
<dbReference type="SUPFAM" id="SSF56112">
    <property type="entry name" value="Protein kinase-like (PK-like)"/>
    <property type="match status" value="1"/>
</dbReference>
<gene>
    <name evidence="3" type="ORF">KL86APRO_10821</name>
</gene>